<feature type="transmembrane region" description="Helical" evidence="5">
    <location>
        <begin position="155"/>
        <end position="182"/>
    </location>
</feature>
<dbReference type="AlphaFoldDB" id="A0A1B7LDJ9"/>
<keyword evidence="3 5" id="KW-1133">Transmembrane helix</keyword>
<dbReference type="Gene3D" id="1.20.1540.10">
    <property type="entry name" value="Rhomboid-like"/>
    <property type="match status" value="1"/>
</dbReference>
<evidence type="ECO:0000256" key="5">
    <source>
        <dbReference type="SAM" id="Phobius"/>
    </source>
</evidence>
<proteinExistence type="predicted"/>
<dbReference type="GO" id="GO:0016020">
    <property type="term" value="C:membrane"/>
    <property type="evidence" value="ECO:0007669"/>
    <property type="project" value="UniProtKB-SubCell"/>
</dbReference>
<keyword evidence="7" id="KW-0378">Hydrolase</keyword>
<feature type="transmembrane region" description="Helical" evidence="5">
    <location>
        <begin position="198"/>
        <end position="218"/>
    </location>
</feature>
<comment type="caution">
    <text evidence="7">The sequence shown here is derived from an EMBL/GenBank/DDBJ whole genome shotgun (WGS) entry which is preliminary data.</text>
</comment>
<evidence type="ECO:0000256" key="3">
    <source>
        <dbReference type="ARBA" id="ARBA00022989"/>
    </source>
</evidence>
<dbReference type="PANTHER" id="PTHR43731:SF26">
    <property type="entry name" value="RHOMBOID-LIKE PROTEIN 10, CHLOROPLASTIC"/>
    <property type="match status" value="1"/>
</dbReference>
<feature type="transmembrane region" description="Helical" evidence="5">
    <location>
        <begin position="130"/>
        <end position="148"/>
    </location>
</feature>
<keyword evidence="7" id="KW-0645">Protease</keyword>
<dbReference type="EMBL" id="LYVF01000167">
    <property type="protein sequence ID" value="OAT81183.1"/>
    <property type="molecule type" value="Genomic_DNA"/>
</dbReference>
<feature type="domain" description="Peptidase S54 rhomboid" evidence="6">
    <location>
        <begin position="70"/>
        <end position="218"/>
    </location>
</feature>
<evidence type="ECO:0000256" key="4">
    <source>
        <dbReference type="ARBA" id="ARBA00023136"/>
    </source>
</evidence>
<dbReference type="OrthoDB" id="9813074at2"/>
<evidence type="ECO:0000313" key="8">
    <source>
        <dbReference type="Proteomes" id="UP000078532"/>
    </source>
</evidence>
<protein>
    <submittedName>
        <fullName evidence="7">Rhomboid family intramembrane serine protease</fullName>
    </submittedName>
</protein>
<feature type="transmembrane region" description="Helical" evidence="5">
    <location>
        <begin position="15"/>
        <end position="32"/>
    </location>
</feature>
<dbReference type="Pfam" id="PF01694">
    <property type="entry name" value="Rhomboid"/>
    <property type="match status" value="1"/>
</dbReference>
<dbReference type="FunFam" id="1.20.1540.10:FF:000027">
    <property type="entry name" value="Rhomboid family intramembrane serine protease"/>
    <property type="match status" value="1"/>
</dbReference>
<dbReference type="GO" id="GO:0004252">
    <property type="term" value="F:serine-type endopeptidase activity"/>
    <property type="evidence" value="ECO:0007669"/>
    <property type="project" value="InterPro"/>
</dbReference>
<gene>
    <name evidence="7" type="ORF">A6M21_11640</name>
</gene>
<accession>A0A1B7LDJ9</accession>
<dbReference type="Proteomes" id="UP000078532">
    <property type="component" value="Unassembled WGS sequence"/>
</dbReference>
<evidence type="ECO:0000259" key="6">
    <source>
        <dbReference type="Pfam" id="PF01694"/>
    </source>
</evidence>
<dbReference type="InterPro" id="IPR050925">
    <property type="entry name" value="Rhomboid_protease_S54"/>
</dbReference>
<evidence type="ECO:0000256" key="2">
    <source>
        <dbReference type="ARBA" id="ARBA00022692"/>
    </source>
</evidence>
<feature type="transmembrane region" description="Helical" evidence="5">
    <location>
        <begin position="106"/>
        <end position="124"/>
    </location>
</feature>
<comment type="subcellular location">
    <subcellularLocation>
        <location evidence="1">Membrane</location>
        <topology evidence="1">Multi-pass membrane protein</topology>
    </subcellularLocation>
</comment>
<dbReference type="PANTHER" id="PTHR43731">
    <property type="entry name" value="RHOMBOID PROTEASE"/>
    <property type="match status" value="1"/>
</dbReference>
<evidence type="ECO:0000313" key="7">
    <source>
        <dbReference type="EMBL" id="OAT81183.1"/>
    </source>
</evidence>
<organism evidence="7 8">
    <name type="scientific">Desulfotomaculum copahuensis</name>
    <dbReference type="NCBI Taxonomy" id="1838280"/>
    <lineage>
        <taxon>Bacteria</taxon>
        <taxon>Bacillati</taxon>
        <taxon>Bacillota</taxon>
        <taxon>Clostridia</taxon>
        <taxon>Eubacteriales</taxon>
        <taxon>Desulfotomaculaceae</taxon>
        <taxon>Desulfotomaculum</taxon>
    </lineage>
</organism>
<dbReference type="InterPro" id="IPR035952">
    <property type="entry name" value="Rhomboid-like_sf"/>
</dbReference>
<keyword evidence="4 5" id="KW-0472">Membrane</keyword>
<dbReference type="GO" id="GO:0006508">
    <property type="term" value="P:proteolysis"/>
    <property type="evidence" value="ECO:0007669"/>
    <property type="project" value="UniProtKB-KW"/>
</dbReference>
<dbReference type="STRING" id="1838280.A6M21_11640"/>
<sequence length="225" mass="24936">MIPLRDSVRPRRPPYVNWLLILINFLVFFQELGLTQSQLNRVFFALGVVPAKVFYLLKTGAPLEVLALPFFTDMFLHGGWIHILGNMLFLWVFGDNVEDRLGHFRYLLFYLLTGIIGSVAHVLANPASTVPIIGASGAIAGVLGAYLVSFPRAKVLTLVPIFFFVTLVEIPAVIFLVIWFVIQVFNGAASLGGEANPVAWWAHIGGFASGILLVKLMAPRPAFRW</sequence>
<evidence type="ECO:0000256" key="1">
    <source>
        <dbReference type="ARBA" id="ARBA00004141"/>
    </source>
</evidence>
<dbReference type="RefSeq" id="WP_066669025.1">
    <property type="nucleotide sequence ID" value="NZ_LYVF01000167.1"/>
</dbReference>
<reference evidence="7 8" key="1">
    <citation type="submission" date="2016-04" db="EMBL/GenBank/DDBJ databases">
        <authorList>
            <person name="Evans L.H."/>
            <person name="Alamgir A."/>
            <person name="Owens N."/>
            <person name="Weber N.D."/>
            <person name="Virtaneva K."/>
            <person name="Barbian K."/>
            <person name="Babar A."/>
            <person name="Rosenke K."/>
        </authorList>
    </citation>
    <scope>NUCLEOTIDE SEQUENCE [LARGE SCALE GENOMIC DNA]</scope>
    <source>
        <strain evidence="7 8">LMa1</strain>
    </source>
</reference>
<dbReference type="InterPro" id="IPR022764">
    <property type="entry name" value="Peptidase_S54_rhomboid_dom"/>
</dbReference>
<keyword evidence="8" id="KW-1185">Reference proteome</keyword>
<name>A0A1B7LDJ9_9FIRM</name>
<dbReference type="SUPFAM" id="SSF144091">
    <property type="entry name" value="Rhomboid-like"/>
    <property type="match status" value="1"/>
</dbReference>
<feature type="transmembrane region" description="Helical" evidence="5">
    <location>
        <begin position="77"/>
        <end position="94"/>
    </location>
</feature>
<keyword evidence="2 5" id="KW-0812">Transmembrane</keyword>